<dbReference type="InterPro" id="IPR000917">
    <property type="entry name" value="Sulfatase_N"/>
</dbReference>
<comment type="catalytic activity">
    <reaction evidence="5">
        <text>an aryl sulfate + H2O = a phenol + sulfate + H(+)</text>
        <dbReference type="Rhea" id="RHEA:17261"/>
        <dbReference type="ChEBI" id="CHEBI:15377"/>
        <dbReference type="ChEBI" id="CHEBI:15378"/>
        <dbReference type="ChEBI" id="CHEBI:16189"/>
        <dbReference type="ChEBI" id="CHEBI:33853"/>
        <dbReference type="ChEBI" id="CHEBI:140317"/>
        <dbReference type="EC" id="3.1.6.1"/>
    </reaction>
</comment>
<dbReference type="SUPFAM" id="SSF53649">
    <property type="entry name" value="Alkaline phosphatase-like"/>
    <property type="match status" value="1"/>
</dbReference>
<dbReference type="Proteomes" id="UP001303115">
    <property type="component" value="Unassembled WGS sequence"/>
</dbReference>
<comment type="PTM">
    <text evidence="6">The conversion to 3-oxoalanine (also known as C-formylglycine, FGly), of a serine or cysteine residue in prokaryotes and of a cysteine residue in eukaryotes, is critical for catalytic activity.</text>
</comment>
<dbReference type="CDD" id="cd16147">
    <property type="entry name" value="G6S"/>
    <property type="match status" value="1"/>
</dbReference>
<dbReference type="Pfam" id="PF00884">
    <property type="entry name" value="Sulfatase"/>
    <property type="match status" value="1"/>
</dbReference>
<comment type="similarity">
    <text evidence="1 5">Belongs to the sulfatase family.</text>
</comment>
<dbReference type="GO" id="GO:0005539">
    <property type="term" value="F:glycosaminoglycan binding"/>
    <property type="evidence" value="ECO:0007669"/>
    <property type="project" value="TreeGrafter"/>
</dbReference>
<evidence type="ECO:0000256" key="7">
    <source>
        <dbReference type="SAM" id="SignalP"/>
    </source>
</evidence>
<comment type="caution">
    <text evidence="9">The sequence shown here is derived from an EMBL/GenBank/DDBJ whole genome shotgun (WGS) entry which is preliminary data.</text>
</comment>
<dbReference type="GO" id="GO:0018958">
    <property type="term" value="P:phenol-containing compound metabolic process"/>
    <property type="evidence" value="ECO:0007669"/>
    <property type="project" value="InterPro"/>
</dbReference>
<dbReference type="PANTHER" id="PTHR43108">
    <property type="entry name" value="N-ACETYLGLUCOSAMINE-6-SULFATASE FAMILY MEMBER"/>
    <property type="match status" value="1"/>
</dbReference>
<sequence length="612" mass="68331">MRFSGVILTAGLHLPTVLAGGNDQKPLGLGDSWGPSPQGKRPNIVFVLTDDQDLHMQSLDYLPLIKKNLIDKGTFYKRHYCTTAICCPARVSLWTGKLAHNTNVTDVNPPHGGYPKFVSQGFNNAYLPLWLQQAGYDTYYTGKLFNAHTTDNYHSPYPAGWNGSDFLVDPYTYMYLNASFQRNRDPPVSYAGQHSVDVLAQKALGFLDDAAQSTRPFFLGIAPVAPHSNVNQTSSSNHGDPDKNLDDIDSLVTFTPPIPAARHAHLFPNVTVPRTPHFNPHTAASGANWIRTLPPQSPENVAFNDHFYRQRLRTLQSVDELVDAVVARLDEHGLLENTYVFYTTDNGFHIGQHRLQPGKECGFEEDINIPLIVRGPGVPRGEVAEVVTTHVDLAPTILGIAGVDLEPGRVEEGFGFDGEGIPLTKGELEEAVQTRGEHVTVEFWGFAASEGRLFGEDARRVWANNTYKAVRVIGGEYNFYYAVWCTNEHELYDLKTDPYQLNNLLHASAKRPATLLGVPFEKVIARLDALLFVLKSCKGQTCVRPWHALHPAGNVQNLHNALSSRFDVFYEQQQKKVNYNRCEMGYLPDAEGPQFETDGLVYRQGVRWSEWV</sequence>
<protein>
    <recommendedName>
        <fullName evidence="5">Arylsulfatase</fullName>
        <shortName evidence="5">AS</shortName>
        <ecNumber evidence="5">3.1.6.1</ecNumber>
    </recommendedName>
    <alternativeName>
        <fullName evidence="5">Aryl-sulfate sulphohydrolase</fullName>
    </alternativeName>
</protein>
<dbReference type="PIRSF" id="PIRSF000972">
    <property type="entry name" value="Arylsulf_plant"/>
    <property type="match status" value="1"/>
</dbReference>
<evidence type="ECO:0000256" key="5">
    <source>
        <dbReference type="PIRNR" id="PIRNR000972"/>
    </source>
</evidence>
<feature type="domain" description="Sulfatase N-terminal" evidence="8">
    <location>
        <begin position="42"/>
        <end position="403"/>
    </location>
</feature>
<feature type="signal peptide" evidence="7">
    <location>
        <begin position="1"/>
        <end position="19"/>
    </location>
</feature>
<accession>A0AAN6PCE8</accession>
<evidence type="ECO:0000313" key="9">
    <source>
        <dbReference type="EMBL" id="KAK4038052.1"/>
    </source>
</evidence>
<dbReference type="PANTHER" id="PTHR43108:SF8">
    <property type="entry name" value="SD21168P"/>
    <property type="match status" value="1"/>
</dbReference>
<dbReference type="InterPro" id="IPR012083">
    <property type="entry name" value="Arylsulfatase"/>
</dbReference>
<dbReference type="PROSITE" id="PS00523">
    <property type="entry name" value="SULFATASE_1"/>
    <property type="match status" value="1"/>
</dbReference>
<feature type="modified residue" description="3-oxoalanine (Cys)" evidence="6">
    <location>
        <position position="86"/>
    </location>
</feature>
<dbReference type="InterPro" id="IPR017850">
    <property type="entry name" value="Alkaline_phosphatase_core_sf"/>
</dbReference>
<dbReference type="EMBL" id="MU854441">
    <property type="protein sequence ID" value="KAK4038052.1"/>
    <property type="molecule type" value="Genomic_DNA"/>
</dbReference>
<evidence type="ECO:0000256" key="3">
    <source>
        <dbReference type="ARBA" id="ARBA00022801"/>
    </source>
</evidence>
<dbReference type="GO" id="GO:0008449">
    <property type="term" value="F:N-acetylglucosamine-6-sulfatase activity"/>
    <property type="evidence" value="ECO:0007669"/>
    <property type="project" value="TreeGrafter"/>
</dbReference>
<organism evidence="9 10">
    <name type="scientific">Parachaetomium inaequale</name>
    <dbReference type="NCBI Taxonomy" id="2588326"/>
    <lineage>
        <taxon>Eukaryota</taxon>
        <taxon>Fungi</taxon>
        <taxon>Dikarya</taxon>
        <taxon>Ascomycota</taxon>
        <taxon>Pezizomycotina</taxon>
        <taxon>Sordariomycetes</taxon>
        <taxon>Sordariomycetidae</taxon>
        <taxon>Sordariales</taxon>
        <taxon>Chaetomiaceae</taxon>
        <taxon>Parachaetomium</taxon>
    </lineage>
</organism>
<keyword evidence="3 5" id="KW-0378">Hydrolase</keyword>
<dbReference type="EC" id="3.1.6.1" evidence="5"/>
<dbReference type="GO" id="GO:0004065">
    <property type="term" value="F:arylsulfatase activity"/>
    <property type="evidence" value="ECO:0007669"/>
    <property type="project" value="UniProtKB-UniRule"/>
</dbReference>
<dbReference type="FunFam" id="3.40.720.10:FF:000051">
    <property type="entry name" value="Arylsulfatase"/>
    <property type="match status" value="1"/>
</dbReference>
<feature type="chain" id="PRO_5042923888" description="Arylsulfatase" evidence="7">
    <location>
        <begin position="20"/>
        <end position="612"/>
    </location>
</feature>
<evidence type="ECO:0000256" key="2">
    <source>
        <dbReference type="ARBA" id="ARBA00022729"/>
    </source>
</evidence>
<dbReference type="AlphaFoldDB" id="A0AAN6PCE8"/>
<proteinExistence type="inferred from homology"/>
<dbReference type="InterPro" id="IPR024607">
    <property type="entry name" value="Sulfatase_CS"/>
</dbReference>
<evidence type="ECO:0000259" key="8">
    <source>
        <dbReference type="Pfam" id="PF00884"/>
    </source>
</evidence>
<dbReference type="Gene3D" id="3.40.720.10">
    <property type="entry name" value="Alkaline Phosphatase, subunit A"/>
    <property type="match status" value="1"/>
</dbReference>
<gene>
    <name evidence="9" type="ORF">C8A01DRAFT_38011</name>
</gene>
<evidence type="ECO:0000256" key="4">
    <source>
        <dbReference type="ARBA" id="ARBA00023180"/>
    </source>
</evidence>
<evidence type="ECO:0000256" key="1">
    <source>
        <dbReference type="ARBA" id="ARBA00008779"/>
    </source>
</evidence>
<reference evidence="10" key="1">
    <citation type="journal article" date="2023" name="Mol. Phylogenet. Evol.">
        <title>Genome-scale phylogeny and comparative genomics of the fungal order Sordariales.</title>
        <authorList>
            <person name="Hensen N."/>
            <person name="Bonometti L."/>
            <person name="Westerberg I."/>
            <person name="Brannstrom I.O."/>
            <person name="Guillou S."/>
            <person name="Cros-Aarteil S."/>
            <person name="Calhoun S."/>
            <person name="Haridas S."/>
            <person name="Kuo A."/>
            <person name="Mondo S."/>
            <person name="Pangilinan J."/>
            <person name="Riley R."/>
            <person name="LaButti K."/>
            <person name="Andreopoulos B."/>
            <person name="Lipzen A."/>
            <person name="Chen C."/>
            <person name="Yan M."/>
            <person name="Daum C."/>
            <person name="Ng V."/>
            <person name="Clum A."/>
            <person name="Steindorff A."/>
            <person name="Ohm R.A."/>
            <person name="Martin F."/>
            <person name="Silar P."/>
            <person name="Natvig D.O."/>
            <person name="Lalanne C."/>
            <person name="Gautier V."/>
            <person name="Ament-Velasquez S.L."/>
            <person name="Kruys A."/>
            <person name="Hutchinson M.I."/>
            <person name="Powell A.J."/>
            <person name="Barry K."/>
            <person name="Miller A.N."/>
            <person name="Grigoriev I.V."/>
            <person name="Debuchy R."/>
            <person name="Gladieux P."/>
            <person name="Hiltunen Thoren M."/>
            <person name="Johannesson H."/>
        </authorList>
    </citation>
    <scope>NUCLEOTIDE SEQUENCE [LARGE SCALE GENOMIC DNA]</scope>
    <source>
        <strain evidence="10">CBS 284.82</strain>
    </source>
</reference>
<keyword evidence="4" id="KW-0325">Glycoprotein</keyword>
<keyword evidence="10" id="KW-1185">Reference proteome</keyword>
<keyword evidence="2 7" id="KW-0732">Signal</keyword>
<evidence type="ECO:0000256" key="6">
    <source>
        <dbReference type="PIRSR" id="PIRSR000972-50"/>
    </source>
</evidence>
<name>A0AAN6PCE8_9PEZI</name>
<evidence type="ECO:0000313" key="10">
    <source>
        <dbReference type="Proteomes" id="UP001303115"/>
    </source>
</evidence>